<dbReference type="EMBL" id="KZ666338">
    <property type="protein sequence ID" value="PPR95206.1"/>
    <property type="molecule type" value="Genomic_DNA"/>
</dbReference>
<proteinExistence type="predicted"/>
<dbReference type="AlphaFoldDB" id="A0A2P5WVU5"/>
<organism evidence="1 2">
    <name type="scientific">Gossypium barbadense</name>
    <name type="common">Sea Island cotton</name>
    <name type="synonym">Hibiscus barbadensis</name>
    <dbReference type="NCBI Taxonomy" id="3634"/>
    <lineage>
        <taxon>Eukaryota</taxon>
        <taxon>Viridiplantae</taxon>
        <taxon>Streptophyta</taxon>
        <taxon>Embryophyta</taxon>
        <taxon>Tracheophyta</taxon>
        <taxon>Spermatophyta</taxon>
        <taxon>Magnoliopsida</taxon>
        <taxon>eudicotyledons</taxon>
        <taxon>Gunneridae</taxon>
        <taxon>Pentapetalae</taxon>
        <taxon>rosids</taxon>
        <taxon>malvids</taxon>
        <taxon>Malvales</taxon>
        <taxon>Malvaceae</taxon>
        <taxon>Malvoideae</taxon>
        <taxon>Gossypium</taxon>
    </lineage>
</organism>
<reference evidence="1 2" key="1">
    <citation type="submission" date="2015-01" db="EMBL/GenBank/DDBJ databases">
        <title>Genome of allotetraploid Gossypium barbadense reveals genomic plasticity and fiber elongation in cotton evolution.</title>
        <authorList>
            <person name="Chen X."/>
            <person name="Liu X."/>
            <person name="Zhao B."/>
            <person name="Zheng H."/>
            <person name="Hu Y."/>
            <person name="Lu G."/>
            <person name="Yang C."/>
            <person name="Chen J."/>
            <person name="Shan C."/>
            <person name="Zhang L."/>
            <person name="Zhou Y."/>
            <person name="Wang L."/>
            <person name="Guo W."/>
            <person name="Bai Y."/>
            <person name="Ruan J."/>
            <person name="Shangguan X."/>
            <person name="Mao Y."/>
            <person name="Jiang J."/>
            <person name="Zhu Y."/>
            <person name="Lei J."/>
            <person name="Kang H."/>
            <person name="Chen S."/>
            <person name="He X."/>
            <person name="Wang R."/>
            <person name="Wang Y."/>
            <person name="Chen J."/>
            <person name="Wang L."/>
            <person name="Yu S."/>
            <person name="Wang B."/>
            <person name="Wei J."/>
            <person name="Song S."/>
            <person name="Lu X."/>
            <person name="Gao Z."/>
            <person name="Gu W."/>
            <person name="Deng X."/>
            <person name="Ma D."/>
            <person name="Wang S."/>
            <person name="Liang W."/>
            <person name="Fang L."/>
            <person name="Cai C."/>
            <person name="Zhu X."/>
            <person name="Zhou B."/>
            <person name="Zhang Y."/>
            <person name="Chen Z."/>
            <person name="Xu S."/>
            <person name="Zhu R."/>
            <person name="Wang S."/>
            <person name="Zhang T."/>
            <person name="Zhao G."/>
        </authorList>
    </citation>
    <scope>NUCLEOTIDE SEQUENCE [LARGE SCALE GENOMIC DNA]</scope>
    <source>
        <strain evidence="2">cv. Xinhai21</strain>
        <tissue evidence="1">Leaf</tissue>
    </source>
</reference>
<accession>A0A2P5WVU5</accession>
<protein>
    <submittedName>
        <fullName evidence="1">Uncharacterized protein</fullName>
    </submittedName>
</protein>
<evidence type="ECO:0000313" key="1">
    <source>
        <dbReference type="EMBL" id="PPR95206.1"/>
    </source>
</evidence>
<sequence>MAQTSFQETPRKNVMELYSNPCDNNRTTHEERRLQIDELDEWDETKQFKIDDKVLLDENDLRIATSKLNTNGVIPFTVLNVFSYDTVEPLSTPLTQPSLQPD</sequence>
<dbReference type="Proteomes" id="UP000239757">
    <property type="component" value="Unassembled WGS sequence"/>
</dbReference>
<gene>
    <name evidence="1" type="ORF">GOBAR_AA25461</name>
</gene>
<dbReference type="OrthoDB" id="1094981at2759"/>
<name>A0A2P5WVU5_GOSBA</name>
<evidence type="ECO:0000313" key="2">
    <source>
        <dbReference type="Proteomes" id="UP000239757"/>
    </source>
</evidence>